<proteinExistence type="predicted"/>
<dbReference type="Proteomes" id="UP000287701">
    <property type="component" value="Chromosome"/>
</dbReference>
<keyword evidence="1" id="KW-0472">Membrane</keyword>
<protein>
    <submittedName>
        <fullName evidence="2">Uncharacterized protein</fullName>
    </submittedName>
</protein>
<accession>A0A3R5YWI1</accession>
<reference evidence="2 3" key="1">
    <citation type="submission" date="2019-01" db="EMBL/GenBank/DDBJ databases">
        <title>Whole Genome of Ornithobacterium rhinotracheale FARPER-174b.</title>
        <authorList>
            <person name="Tataje-Lavanda L.A."/>
            <person name="Montalvan A."/>
            <person name="Montesinos R."/>
            <person name="Zimic M."/>
            <person name="Fernandez-Sanchez M."/>
            <person name="Fernandez-Diaz M."/>
        </authorList>
    </citation>
    <scope>NUCLEOTIDE SEQUENCE [LARGE SCALE GENOMIC DNA]</scope>
    <source>
        <strain evidence="2 3">FARPER-174b</strain>
    </source>
</reference>
<evidence type="ECO:0000313" key="3">
    <source>
        <dbReference type="Proteomes" id="UP000287701"/>
    </source>
</evidence>
<name>A0A3R5YWI1_ORNRH</name>
<feature type="transmembrane region" description="Helical" evidence="1">
    <location>
        <begin position="38"/>
        <end position="56"/>
    </location>
</feature>
<evidence type="ECO:0000256" key="1">
    <source>
        <dbReference type="SAM" id="Phobius"/>
    </source>
</evidence>
<sequence length="118" mass="13794">MKNLLIGAVIIGILILLFPEVALGVLLFLYIFIKEIGIPTLIIMAVVTPILFLFYWGKDVPKRKNHEEKVEPTEKPKQIKETLLWEANQNITYHFKKEECNTYAKIRKKRLKNLRPFG</sequence>
<dbReference type="OrthoDB" id="10001014at2"/>
<keyword evidence="1" id="KW-1133">Transmembrane helix</keyword>
<dbReference type="AlphaFoldDB" id="A0A3R5YWI1"/>
<dbReference type="EMBL" id="CP035107">
    <property type="protein sequence ID" value="QAR31136.1"/>
    <property type="molecule type" value="Genomic_DNA"/>
</dbReference>
<feature type="transmembrane region" description="Helical" evidence="1">
    <location>
        <begin position="7"/>
        <end position="32"/>
    </location>
</feature>
<dbReference type="RefSeq" id="WP_128501583.1">
    <property type="nucleotide sequence ID" value="NZ_CP035107.1"/>
</dbReference>
<organism evidence="2 3">
    <name type="scientific">Ornithobacterium rhinotracheale</name>
    <dbReference type="NCBI Taxonomy" id="28251"/>
    <lineage>
        <taxon>Bacteria</taxon>
        <taxon>Pseudomonadati</taxon>
        <taxon>Bacteroidota</taxon>
        <taxon>Flavobacteriia</taxon>
        <taxon>Flavobacteriales</taxon>
        <taxon>Weeksellaceae</taxon>
        <taxon>Ornithobacterium</taxon>
    </lineage>
</organism>
<evidence type="ECO:0000313" key="2">
    <source>
        <dbReference type="EMBL" id="QAR31136.1"/>
    </source>
</evidence>
<gene>
    <name evidence="2" type="ORF">EQP59_07220</name>
</gene>
<keyword evidence="1" id="KW-0812">Transmembrane</keyword>